<sequence length="50" mass="5105">MGRQSGYDLGRLLVTVLATVAAVCLIIGGLAFVGVLAFFVLGMASFGSNK</sequence>
<feature type="transmembrane region" description="Helical" evidence="1">
    <location>
        <begin position="12"/>
        <end position="41"/>
    </location>
</feature>
<accession>A0A239FCW9</accession>
<keyword evidence="1" id="KW-0472">Membrane</keyword>
<dbReference type="Proteomes" id="UP000198318">
    <property type="component" value="Unassembled WGS sequence"/>
</dbReference>
<keyword evidence="1" id="KW-1133">Transmembrane helix</keyword>
<keyword evidence="1" id="KW-0812">Transmembrane</keyword>
<organism evidence="2 3">
    <name type="scientific">Actinomadura meyerae</name>
    <dbReference type="NCBI Taxonomy" id="240840"/>
    <lineage>
        <taxon>Bacteria</taxon>
        <taxon>Bacillati</taxon>
        <taxon>Actinomycetota</taxon>
        <taxon>Actinomycetes</taxon>
        <taxon>Streptosporangiales</taxon>
        <taxon>Thermomonosporaceae</taxon>
        <taxon>Actinomadura</taxon>
    </lineage>
</organism>
<protein>
    <submittedName>
        <fullName evidence="2">Uncharacterized protein</fullName>
    </submittedName>
</protein>
<reference evidence="2 3" key="1">
    <citation type="submission" date="2017-06" db="EMBL/GenBank/DDBJ databases">
        <authorList>
            <person name="Kim H.J."/>
            <person name="Triplett B.A."/>
        </authorList>
    </citation>
    <scope>NUCLEOTIDE SEQUENCE [LARGE SCALE GENOMIC DNA]</scope>
    <source>
        <strain evidence="2 3">DSM 44715</strain>
    </source>
</reference>
<gene>
    <name evidence="2" type="ORF">SAMN05443665_1005254</name>
</gene>
<evidence type="ECO:0000313" key="3">
    <source>
        <dbReference type="Proteomes" id="UP000198318"/>
    </source>
</evidence>
<evidence type="ECO:0000256" key="1">
    <source>
        <dbReference type="SAM" id="Phobius"/>
    </source>
</evidence>
<dbReference type="AlphaFoldDB" id="A0A239FCW9"/>
<evidence type="ECO:0000313" key="2">
    <source>
        <dbReference type="EMBL" id="SNS54002.1"/>
    </source>
</evidence>
<name>A0A239FCW9_9ACTN</name>
<dbReference type="EMBL" id="FZOR01000005">
    <property type="protein sequence ID" value="SNS54002.1"/>
    <property type="molecule type" value="Genomic_DNA"/>
</dbReference>
<keyword evidence="3" id="KW-1185">Reference proteome</keyword>
<proteinExistence type="predicted"/>
<dbReference type="RefSeq" id="WP_179271436.1">
    <property type="nucleotide sequence ID" value="NZ_FZOR01000005.1"/>
</dbReference>